<protein>
    <submittedName>
        <fullName evidence="1">Uncharacterized protein</fullName>
    </submittedName>
</protein>
<accession>A0ACB7SU63</accession>
<gene>
    <name evidence="1" type="ORF">HPB50_000758</name>
</gene>
<evidence type="ECO:0000313" key="2">
    <source>
        <dbReference type="Proteomes" id="UP000821845"/>
    </source>
</evidence>
<evidence type="ECO:0000313" key="1">
    <source>
        <dbReference type="EMBL" id="KAH6937491.1"/>
    </source>
</evidence>
<sequence>MPKVKKVKYVTKEVPAEDCVLPREHQQIVKPTKKGSPVTAEIHRILFVLKVKNILDQGMWPQAFAIEDCKDVCAKDRDSDDEGLFIYINRPTVEDFDDRSPELHLI</sequence>
<organism evidence="1 2">
    <name type="scientific">Hyalomma asiaticum</name>
    <name type="common">Tick</name>
    <dbReference type="NCBI Taxonomy" id="266040"/>
    <lineage>
        <taxon>Eukaryota</taxon>
        <taxon>Metazoa</taxon>
        <taxon>Ecdysozoa</taxon>
        <taxon>Arthropoda</taxon>
        <taxon>Chelicerata</taxon>
        <taxon>Arachnida</taxon>
        <taxon>Acari</taxon>
        <taxon>Parasitiformes</taxon>
        <taxon>Ixodida</taxon>
        <taxon>Ixodoidea</taxon>
        <taxon>Ixodidae</taxon>
        <taxon>Hyalomminae</taxon>
        <taxon>Hyalomma</taxon>
    </lineage>
</organism>
<reference evidence="1" key="1">
    <citation type="submission" date="2020-05" db="EMBL/GenBank/DDBJ databases">
        <title>Large-scale comparative analyses of tick genomes elucidate their genetic diversity and vector capacities.</title>
        <authorList>
            <person name="Jia N."/>
            <person name="Wang J."/>
            <person name="Shi W."/>
            <person name="Du L."/>
            <person name="Sun Y."/>
            <person name="Zhan W."/>
            <person name="Jiang J."/>
            <person name="Wang Q."/>
            <person name="Zhang B."/>
            <person name="Ji P."/>
            <person name="Sakyi L.B."/>
            <person name="Cui X."/>
            <person name="Yuan T."/>
            <person name="Jiang B."/>
            <person name="Yang W."/>
            <person name="Lam T.T.-Y."/>
            <person name="Chang Q."/>
            <person name="Ding S."/>
            <person name="Wang X."/>
            <person name="Zhu J."/>
            <person name="Ruan X."/>
            <person name="Zhao L."/>
            <person name="Wei J."/>
            <person name="Que T."/>
            <person name="Du C."/>
            <person name="Cheng J."/>
            <person name="Dai P."/>
            <person name="Han X."/>
            <person name="Huang E."/>
            <person name="Gao Y."/>
            <person name="Liu J."/>
            <person name="Shao H."/>
            <person name="Ye R."/>
            <person name="Li L."/>
            <person name="Wei W."/>
            <person name="Wang X."/>
            <person name="Wang C."/>
            <person name="Yang T."/>
            <person name="Huo Q."/>
            <person name="Li W."/>
            <person name="Guo W."/>
            <person name="Chen H."/>
            <person name="Zhou L."/>
            <person name="Ni X."/>
            <person name="Tian J."/>
            <person name="Zhou Y."/>
            <person name="Sheng Y."/>
            <person name="Liu T."/>
            <person name="Pan Y."/>
            <person name="Xia L."/>
            <person name="Li J."/>
            <person name="Zhao F."/>
            <person name="Cao W."/>
        </authorList>
    </citation>
    <scope>NUCLEOTIDE SEQUENCE</scope>
    <source>
        <strain evidence="1">Hyas-2018</strain>
    </source>
</reference>
<proteinExistence type="predicted"/>
<dbReference type="EMBL" id="CM023482">
    <property type="protein sequence ID" value="KAH6937491.1"/>
    <property type="molecule type" value="Genomic_DNA"/>
</dbReference>
<comment type="caution">
    <text evidence="1">The sequence shown here is derived from an EMBL/GenBank/DDBJ whole genome shotgun (WGS) entry which is preliminary data.</text>
</comment>
<keyword evidence="2" id="KW-1185">Reference proteome</keyword>
<name>A0ACB7SU63_HYAAI</name>
<dbReference type="Proteomes" id="UP000821845">
    <property type="component" value="Chromosome 2"/>
</dbReference>